<dbReference type="FunFam" id="3.90.70.10:FF:000084">
    <property type="entry name" value="inactive ubiquitin carboxyl-terminal hydrolase 50"/>
    <property type="match status" value="1"/>
</dbReference>
<dbReference type="PANTHER" id="PTHR21646:SF11">
    <property type="entry name" value="INACTIVE UBIQUITIN CARBOXYL-TERMINAL HYDROLASE 50"/>
    <property type="match status" value="1"/>
</dbReference>
<evidence type="ECO:0000256" key="1">
    <source>
        <dbReference type="ARBA" id="ARBA00000707"/>
    </source>
</evidence>
<dbReference type="PANTHER" id="PTHR21646">
    <property type="entry name" value="UBIQUITIN CARBOXYL-TERMINAL HYDROLASE"/>
    <property type="match status" value="1"/>
</dbReference>
<dbReference type="GO" id="GO:0004843">
    <property type="term" value="F:cysteine-type deubiquitinase activity"/>
    <property type="evidence" value="ECO:0007669"/>
    <property type="project" value="UniProtKB-EC"/>
</dbReference>
<dbReference type="Gene3D" id="3.90.70.10">
    <property type="entry name" value="Cysteine proteinases"/>
    <property type="match status" value="1"/>
</dbReference>
<dbReference type="InterPro" id="IPR018200">
    <property type="entry name" value="USP_CS"/>
</dbReference>
<evidence type="ECO:0000256" key="9">
    <source>
        <dbReference type="ARBA" id="ARBA00023242"/>
    </source>
</evidence>
<evidence type="ECO:0000256" key="10">
    <source>
        <dbReference type="ARBA" id="ARBA00023306"/>
    </source>
</evidence>
<evidence type="ECO:0000256" key="4">
    <source>
        <dbReference type="ARBA" id="ARBA00009085"/>
    </source>
</evidence>
<gene>
    <name evidence="14" type="primary">USP50</name>
</gene>
<evidence type="ECO:0000259" key="13">
    <source>
        <dbReference type="PROSITE" id="PS50235"/>
    </source>
</evidence>
<evidence type="ECO:0000256" key="7">
    <source>
        <dbReference type="ARBA" id="ARBA00022801"/>
    </source>
</evidence>
<evidence type="ECO:0000256" key="12">
    <source>
        <dbReference type="ARBA" id="ARBA00071632"/>
    </source>
</evidence>
<evidence type="ECO:0000256" key="11">
    <source>
        <dbReference type="ARBA" id="ARBA00059253"/>
    </source>
</evidence>
<dbReference type="PROSITE" id="PS50235">
    <property type="entry name" value="USP_3"/>
    <property type="match status" value="1"/>
</dbReference>
<dbReference type="GO" id="GO:0032651">
    <property type="term" value="P:regulation of interleukin-1 beta production"/>
    <property type="evidence" value="ECO:0007669"/>
    <property type="project" value="UniProtKB-ARBA"/>
</dbReference>
<feature type="domain" description="USP" evidence="13">
    <location>
        <begin position="19"/>
        <end position="331"/>
    </location>
</feature>
<sequence length="340" mass="38133">MAFTEAGKNLPVKNNSGLTGLRNLGNTCYMNAVLQCLCSMSPLVEYFLSGKYVAALENGESATAFGYLMSDMWLGEFDCVSPEVFRSVLGERYPAFTKQTQQDAQEFLICVLNELHEALKKVRAHGDRRGWRCFRSIAGETSIITQLFEGQLSYDITCLECETTTDKPEIFTVLSLPIPSERACSLQDCLKCFFQQDTLTWNNQIHCSWCGTKQDAAVKANLTKAPKIIIFHLKRFDCQGTYKKKLLTDICYPLSNLDLSPYSSPLFRRNCKYSLCAVVNHFGFLDGGHYTAFCKHSVTKGWFSFDDSQITAIPSSSVQTAAAYLLFYTCQAFSAPTKSH</sequence>
<dbReference type="Ensembl" id="ENSNPET00000021040.1">
    <property type="protein sequence ID" value="ENSNPEP00000020519.1"/>
    <property type="gene ID" value="ENSNPEG00000015247.1"/>
</dbReference>
<evidence type="ECO:0000256" key="8">
    <source>
        <dbReference type="ARBA" id="ARBA00023212"/>
    </source>
</evidence>
<dbReference type="AlphaFoldDB" id="A0A8C7A187"/>
<dbReference type="Pfam" id="PF00443">
    <property type="entry name" value="UCH"/>
    <property type="match status" value="1"/>
</dbReference>
<comment type="function">
    <text evidence="11">Deubiquitinating enzyme that removes conjugated ubiquitin from specific proteins to regulate different cellular processes. Regulates the inflammasome signaling pathway by deubiquitinating 'Lys-63'-linked polyubiquitination of the PYCARD/ASC adapter protein. Regulates the ubiquitination and stability of the ACE2 protein. Acts as a negative regulator of the G2/M checkpoint pathway, by preventing serine/threonine kinase WEE1 degradation, thereby repressing entry into mitosis following activation of the G2/M DNA damage checkpoint.</text>
</comment>
<dbReference type="SUPFAM" id="SSF54001">
    <property type="entry name" value="Cysteine proteinases"/>
    <property type="match status" value="1"/>
</dbReference>
<reference evidence="14" key="1">
    <citation type="submission" date="2025-08" db="UniProtKB">
        <authorList>
            <consortium name="Ensembl"/>
        </authorList>
    </citation>
    <scope>IDENTIFICATION</scope>
</reference>
<keyword evidence="6" id="KW-0963">Cytoplasm</keyword>
<reference evidence="14" key="2">
    <citation type="submission" date="2025-09" db="UniProtKB">
        <authorList>
            <consortium name="Ensembl"/>
        </authorList>
    </citation>
    <scope>IDENTIFICATION</scope>
</reference>
<evidence type="ECO:0000256" key="3">
    <source>
        <dbReference type="ARBA" id="ARBA00004300"/>
    </source>
</evidence>
<evidence type="ECO:0000313" key="15">
    <source>
        <dbReference type="Proteomes" id="UP000694420"/>
    </source>
</evidence>
<dbReference type="GO" id="GO:0016579">
    <property type="term" value="P:protein deubiquitination"/>
    <property type="evidence" value="ECO:0007669"/>
    <property type="project" value="InterPro"/>
</dbReference>
<dbReference type="CDD" id="cd02674">
    <property type="entry name" value="Peptidase_C19R"/>
    <property type="match status" value="1"/>
</dbReference>
<dbReference type="GO" id="GO:0005813">
    <property type="term" value="C:centrosome"/>
    <property type="evidence" value="ECO:0007669"/>
    <property type="project" value="UniProtKB-SubCell"/>
</dbReference>
<dbReference type="GO" id="GO:1900227">
    <property type="term" value="P:positive regulation of NLRP3 inflammasome complex assembly"/>
    <property type="evidence" value="ECO:0007669"/>
    <property type="project" value="UniProtKB-ARBA"/>
</dbReference>
<dbReference type="PROSITE" id="PS00972">
    <property type="entry name" value="USP_1"/>
    <property type="match status" value="1"/>
</dbReference>
<comment type="similarity">
    <text evidence="4">Belongs to the peptidase C19 family.</text>
</comment>
<keyword evidence="15" id="KW-1185">Reference proteome</keyword>
<dbReference type="InterPro" id="IPR001394">
    <property type="entry name" value="Peptidase_C19_UCH"/>
</dbReference>
<dbReference type="EC" id="3.4.19.12" evidence="5"/>
<proteinExistence type="inferred from homology"/>
<evidence type="ECO:0000256" key="2">
    <source>
        <dbReference type="ARBA" id="ARBA00004123"/>
    </source>
</evidence>
<comment type="subcellular location">
    <subcellularLocation>
        <location evidence="3">Cytoplasm</location>
        <location evidence="3">Cytoskeleton</location>
        <location evidence="3">Microtubule organizing center</location>
        <location evidence="3">Centrosome</location>
    </subcellularLocation>
    <subcellularLocation>
        <location evidence="2">Nucleus</location>
    </subcellularLocation>
</comment>
<name>A0A8C7A187_NOTPE</name>
<dbReference type="InterPro" id="IPR028889">
    <property type="entry name" value="USP"/>
</dbReference>
<organism evidence="14 15">
    <name type="scientific">Nothoprocta perdicaria</name>
    <name type="common">Chilean tinamou</name>
    <name type="synonym">Crypturus perdicarius</name>
    <dbReference type="NCBI Taxonomy" id="30464"/>
    <lineage>
        <taxon>Eukaryota</taxon>
        <taxon>Metazoa</taxon>
        <taxon>Chordata</taxon>
        <taxon>Craniata</taxon>
        <taxon>Vertebrata</taxon>
        <taxon>Euteleostomi</taxon>
        <taxon>Archelosauria</taxon>
        <taxon>Archosauria</taxon>
        <taxon>Dinosauria</taxon>
        <taxon>Saurischia</taxon>
        <taxon>Theropoda</taxon>
        <taxon>Coelurosauria</taxon>
        <taxon>Aves</taxon>
        <taxon>Palaeognathae</taxon>
        <taxon>Tinamiformes</taxon>
        <taxon>Tinamidae</taxon>
        <taxon>Nothoprocta</taxon>
    </lineage>
</organism>
<dbReference type="Proteomes" id="UP000694420">
    <property type="component" value="Unplaced"/>
</dbReference>
<dbReference type="GO" id="GO:0005634">
    <property type="term" value="C:nucleus"/>
    <property type="evidence" value="ECO:0007669"/>
    <property type="project" value="UniProtKB-SubCell"/>
</dbReference>
<dbReference type="InterPro" id="IPR038765">
    <property type="entry name" value="Papain-like_cys_pep_sf"/>
</dbReference>
<keyword evidence="7" id="KW-0378">Hydrolase</keyword>
<dbReference type="PROSITE" id="PS00973">
    <property type="entry name" value="USP_2"/>
    <property type="match status" value="1"/>
</dbReference>
<keyword evidence="10" id="KW-0131">Cell cycle</keyword>
<dbReference type="GO" id="GO:0001819">
    <property type="term" value="P:positive regulation of cytokine production"/>
    <property type="evidence" value="ECO:0007669"/>
    <property type="project" value="UniProtKB-ARBA"/>
</dbReference>
<protein>
    <recommendedName>
        <fullName evidence="12">Ubiquitin carboxyl-terminal hydrolase 50</fullName>
        <ecNumber evidence="5">3.4.19.12</ecNumber>
    </recommendedName>
</protein>
<keyword evidence="8" id="KW-0206">Cytoskeleton</keyword>
<keyword evidence="9" id="KW-0539">Nucleus</keyword>
<comment type="catalytic activity">
    <reaction evidence="1">
        <text>Thiol-dependent hydrolysis of ester, thioester, amide, peptide and isopeptide bonds formed by the C-terminal Gly of ubiquitin (a 76-residue protein attached to proteins as an intracellular targeting signal).</text>
        <dbReference type="EC" id="3.4.19.12"/>
    </reaction>
</comment>
<evidence type="ECO:0000256" key="6">
    <source>
        <dbReference type="ARBA" id="ARBA00022490"/>
    </source>
</evidence>
<evidence type="ECO:0000313" key="14">
    <source>
        <dbReference type="Ensembl" id="ENSNPEP00000020519.1"/>
    </source>
</evidence>
<accession>A0A8C7A187</accession>
<dbReference type="InterPro" id="IPR050185">
    <property type="entry name" value="Ub_carboxyl-term_hydrolase"/>
</dbReference>
<evidence type="ECO:0000256" key="5">
    <source>
        <dbReference type="ARBA" id="ARBA00012759"/>
    </source>
</evidence>